<feature type="transmembrane region" description="Helical" evidence="6">
    <location>
        <begin position="42"/>
        <end position="66"/>
    </location>
</feature>
<evidence type="ECO:0000313" key="9">
    <source>
        <dbReference type="Proteomes" id="UP000886829"/>
    </source>
</evidence>
<proteinExistence type="predicted"/>
<name>A0A9D1WCY0_9GAMM</name>
<dbReference type="GO" id="GO:0015171">
    <property type="term" value="F:amino acid transmembrane transporter activity"/>
    <property type="evidence" value="ECO:0007669"/>
    <property type="project" value="TreeGrafter"/>
</dbReference>
<keyword evidence="2" id="KW-1003">Cell membrane</keyword>
<evidence type="ECO:0000256" key="3">
    <source>
        <dbReference type="ARBA" id="ARBA00022692"/>
    </source>
</evidence>
<dbReference type="Pfam" id="PF01810">
    <property type="entry name" value="LysE"/>
    <property type="match status" value="1"/>
</dbReference>
<feature type="signal peptide" evidence="7">
    <location>
        <begin position="1"/>
        <end position="17"/>
    </location>
</feature>
<keyword evidence="7" id="KW-0732">Signal</keyword>
<reference evidence="8" key="1">
    <citation type="journal article" date="2021" name="PeerJ">
        <title>Extensive microbial diversity within the chicken gut microbiome revealed by metagenomics and culture.</title>
        <authorList>
            <person name="Gilroy R."/>
            <person name="Ravi A."/>
            <person name="Getino M."/>
            <person name="Pursley I."/>
            <person name="Horton D.L."/>
            <person name="Alikhan N.F."/>
            <person name="Baker D."/>
            <person name="Gharbi K."/>
            <person name="Hall N."/>
            <person name="Watson M."/>
            <person name="Adriaenssens E.M."/>
            <person name="Foster-Nyarko E."/>
            <person name="Jarju S."/>
            <person name="Secka A."/>
            <person name="Antonio M."/>
            <person name="Oren A."/>
            <person name="Chaudhuri R.R."/>
            <person name="La Ragione R."/>
            <person name="Hildebrand F."/>
            <person name="Pallen M.J."/>
        </authorList>
    </citation>
    <scope>NUCLEOTIDE SEQUENCE</scope>
    <source>
        <strain evidence="8">USASDec5-558</strain>
    </source>
</reference>
<evidence type="ECO:0000313" key="8">
    <source>
        <dbReference type="EMBL" id="HIX56532.1"/>
    </source>
</evidence>
<comment type="subcellular location">
    <subcellularLocation>
        <location evidence="1">Cell membrane</location>
        <topology evidence="1">Multi-pass membrane protein</topology>
    </subcellularLocation>
</comment>
<dbReference type="GO" id="GO:0005886">
    <property type="term" value="C:plasma membrane"/>
    <property type="evidence" value="ECO:0007669"/>
    <property type="project" value="UniProtKB-SubCell"/>
</dbReference>
<protein>
    <submittedName>
        <fullName evidence="8">LysE family translocator</fullName>
    </submittedName>
</protein>
<keyword evidence="3 6" id="KW-0812">Transmembrane</keyword>
<comment type="caution">
    <text evidence="8">The sequence shown here is derived from an EMBL/GenBank/DDBJ whole genome shotgun (WGS) entry which is preliminary data.</text>
</comment>
<evidence type="ECO:0000256" key="2">
    <source>
        <dbReference type="ARBA" id="ARBA00022475"/>
    </source>
</evidence>
<reference evidence="8" key="2">
    <citation type="submission" date="2021-04" db="EMBL/GenBank/DDBJ databases">
        <authorList>
            <person name="Gilroy R."/>
        </authorList>
    </citation>
    <scope>NUCLEOTIDE SEQUENCE</scope>
    <source>
        <strain evidence="8">USASDec5-558</strain>
    </source>
</reference>
<dbReference type="InterPro" id="IPR001123">
    <property type="entry name" value="LeuE-type"/>
</dbReference>
<dbReference type="PANTHER" id="PTHR30086:SF20">
    <property type="entry name" value="ARGININE EXPORTER PROTEIN ARGO-RELATED"/>
    <property type="match status" value="1"/>
</dbReference>
<evidence type="ECO:0000256" key="6">
    <source>
        <dbReference type="SAM" id="Phobius"/>
    </source>
</evidence>
<evidence type="ECO:0000256" key="7">
    <source>
        <dbReference type="SAM" id="SignalP"/>
    </source>
</evidence>
<feature type="chain" id="PRO_5039325311" evidence="7">
    <location>
        <begin position="18"/>
        <end position="216"/>
    </location>
</feature>
<evidence type="ECO:0000256" key="5">
    <source>
        <dbReference type="ARBA" id="ARBA00023136"/>
    </source>
</evidence>
<sequence>MSLSVLLSFSITSLILAAAPGPDNIFVLTQSALYGVRKGILVIVGLSIGIVIQTMCMIVGITAFITAVPILMLLLKIAGACYLGYLAFMAIKHSRSVAHIDLNSTPSKEQAKLTPYRLIRRGVIMNITNPKVQLFFLSFFPQFLPEGIKGWELMGYMALLGLIFALATVVVFCAVAIFSGSLAAQFKSVKFNLCLNYSAALIFIALAVYTLASAFE</sequence>
<feature type="transmembrane region" description="Helical" evidence="6">
    <location>
        <begin position="73"/>
        <end position="91"/>
    </location>
</feature>
<feature type="transmembrane region" description="Helical" evidence="6">
    <location>
        <begin position="194"/>
        <end position="215"/>
    </location>
</feature>
<dbReference type="EMBL" id="DXEV01000070">
    <property type="protein sequence ID" value="HIX56532.1"/>
    <property type="molecule type" value="Genomic_DNA"/>
</dbReference>
<keyword evidence="4 6" id="KW-1133">Transmembrane helix</keyword>
<keyword evidence="5 6" id="KW-0472">Membrane</keyword>
<organism evidence="8 9">
    <name type="scientific">Candidatus Anaerobiospirillum pullistercoris</name>
    <dbReference type="NCBI Taxonomy" id="2838452"/>
    <lineage>
        <taxon>Bacteria</taxon>
        <taxon>Pseudomonadati</taxon>
        <taxon>Pseudomonadota</taxon>
        <taxon>Gammaproteobacteria</taxon>
        <taxon>Aeromonadales</taxon>
        <taxon>Succinivibrionaceae</taxon>
        <taxon>Anaerobiospirillum</taxon>
    </lineage>
</organism>
<dbReference type="AlphaFoldDB" id="A0A9D1WCY0"/>
<gene>
    <name evidence="8" type="ORF">H9850_03555</name>
</gene>
<feature type="transmembrane region" description="Helical" evidence="6">
    <location>
        <begin position="153"/>
        <end position="182"/>
    </location>
</feature>
<evidence type="ECO:0000256" key="1">
    <source>
        <dbReference type="ARBA" id="ARBA00004651"/>
    </source>
</evidence>
<dbReference type="PIRSF" id="PIRSF006324">
    <property type="entry name" value="LeuE"/>
    <property type="match status" value="1"/>
</dbReference>
<evidence type="ECO:0000256" key="4">
    <source>
        <dbReference type="ARBA" id="ARBA00022989"/>
    </source>
</evidence>
<accession>A0A9D1WCY0</accession>
<dbReference type="Proteomes" id="UP000886829">
    <property type="component" value="Unassembled WGS sequence"/>
</dbReference>
<dbReference type="PANTHER" id="PTHR30086">
    <property type="entry name" value="ARGININE EXPORTER PROTEIN ARGO"/>
    <property type="match status" value="1"/>
</dbReference>